<comment type="caution">
    <text evidence="2">The sequence shown here is derived from an EMBL/GenBank/DDBJ whole genome shotgun (WGS) entry which is preliminary data.</text>
</comment>
<accession>A0A5B0PQL1</accession>
<evidence type="ECO:0000313" key="3">
    <source>
        <dbReference type="Proteomes" id="UP000324748"/>
    </source>
</evidence>
<reference evidence="2 3" key="1">
    <citation type="submission" date="2019-05" db="EMBL/GenBank/DDBJ databases">
        <title>Emergence of the Ug99 lineage of the wheat stem rust pathogen through somatic hybridization.</title>
        <authorList>
            <person name="Li F."/>
            <person name="Upadhyaya N.M."/>
            <person name="Sperschneider J."/>
            <person name="Matny O."/>
            <person name="Nguyen-Phuc H."/>
            <person name="Mago R."/>
            <person name="Raley C."/>
            <person name="Miller M.E."/>
            <person name="Silverstein K.A.T."/>
            <person name="Henningsen E."/>
            <person name="Hirsch C.D."/>
            <person name="Visser B."/>
            <person name="Pretorius Z.A."/>
            <person name="Steffenson B.J."/>
            <person name="Schwessinger B."/>
            <person name="Dodds P.N."/>
            <person name="Figueroa M."/>
        </authorList>
    </citation>
    <scope>NUCLEOTIDE SEQUENCE [LARGE SCALE GENOMIC DNA]</scope>
    <source>
        <strain evidence="2">21-0</strain>
    </source>
</reference>
<sequence>MEDERVAPLRRPVSSPSHEQPSVLKASCTNSSLNTEQRRNWPLKTSTGSWQHSVTARNRNWHRALHPPVCPNSQASKHRDPSFLSQFDGLGGAAWPAGLNQLTS</sequence>
<evidence type="ECO:0000313" key="2">
    <source>
        <dbReference type="EMBL" id="KAA1103975.1"/>
    </source>
</evidence>
<evidence type="ECO:0000256" key="1">
    <source>
        <dbReference type="SAM" id="MobiDB-lite"/>
    </source>
</evidence>
<keyword evidence="3" id="KW-1185">Reference proteome</keyword>
<proteinExistence type="predicted"/>
<feature type="region of interest" description="Disordered" evidence="1">
    <location>
        <begin position="1"/>
        <end position="52"/>
    </location>
</feature>
<feature type="compositionally biased region" description="Polar residues" evidence="1">
    <location>
        <begin position="43"/>
        <end position="52"/>
    </location>
</feature>
<dbReference type="Proteomes" id="UP000324748">
    <property type="component" value="Unassembled WGS sequence"/>
</dbReference>
<name>A0A5B0PQL1_PUCGR</name>
<protein>
    <submittedName>
        <fullName evidence="2">Uncharacterized protein</fullName>
    </submittedName>
</protein>
<gene>
    <name evidence="2" type="ORF">PGT21_006407</name>
</gene>
<dbReference type="EMBL" id="VSWC01000041">
    <property type="protein sequence ID" value="KAA1103975.1"/>
    <property type="molecule type" value="Genomic_DNA"/>
</dbReference>
<dbReference type="AlphaFoldDB" id="A0A5B0PQL1"/>
<organism evidence="2 3">
    <name type="scientific">Puccinia graminis f. sp. tritici</name>
    <dbReference type="NCBI Taxonomy" id="56615"/>
    <lineage>
        <taxon>Eukaryota</taxon>
        <taxon>Fungi</taxon>
        <taxon>Dikarya</taxon>
        <taxon>Basidiomycota</taxon>
        <taxon>Pucciniomycotina</taxon>
        <taxon>Pucciniomycetes</taxon>
        <taxon>Pucciniales</taxon>
        <taxon>Pucciniaceae</taxon>
        <taxon>Puccinia</taxon>
    </lineage>
</organism>